<protein>
    <recommendedName>
        <fullName evidence="3">ANTAR domain-containing protein</fullName>
    </recommendedName>
</protein>
<keyword evidence="8" id="KW-1185">Reference proteome</keyword>
<dbReference type="EMBL" id="MWQA01000001">
    <property type="protein sequence ID" value="ORC06265.1"/>
    <property type="molecule type" value="Genomic_DNA"/>
</dbReference>
<dbReference type="PROSITE" id="PS50921">
    <property type="entry name" value="ANTAR"/>
    <property type="match status" value="1"/>
</dbReference>
<dbReference type="GO" id="GO:0003723">
    <property type="term" value="F:RNA binding"/>
    <property type="evidence" value="ECO:0007669"/>
    <property type="project" value="InterPro"/>
</dbReference>
<accession>A0A1X0L5L5</accession>
<dbReference type="SUPFAM" id="SSF55781">
    <property type="entry name" value="GAF domain-like"/>
    <property type="match status" value="1"/>
</dbReference>
<dbReference type="InterPro" id="IPR036388">
    <property type="entry name" value="WH-like_DNA-bd_sf"/>
</dbReference>
<dbReference type="Proteomes" id="UP000271464">
    <property type="component" value="Unassembled WGS sequence"/>
</dbReference>
<dbReference type="OrthoDB" id="7466251at2"/>
<dbReference type="InterPro" id="IPR005561">
    <property type="entry name" value="ANTAR"/>
</dbReference>
<dbReference type="Gene3D" id="1.10.10.10">
    <property type="entry name" value="Winged helix-like DNA-binding domain superfamily/Winged helix DNA-binding domain"/>
    <property type="match status" value="1"/>
</dbReference>
<dbReference type="PIRSF" id="PIRSF036625">
    <property type="entry name" value="GAF_ANTAR"/>
    <property type="match status" value="1"/>
</dbReference>
<dbReference type="Pfam" id="PF13185">
    <property type="entry name" value="GAF_2"/>
    <property type="match status" value="1"/>
</dbReference>
<evidence type="ECO:0000259" key="3">
    <source>
        <dbReference type="PROSITE" id="PS50921"/>
    </source>
</evidence>
<evidence type="ECO:0000313" key="4">
    <source>
        <dbReference type="EMBL" id="ORC06265.1"/>
    </source>
</evidence>
<keyword evidence="2" id="KW-0804">Transcription</keyword>
<dbReference type="InterPro" id="IPR003018">
    <property type="entry name" value="GAF"/>
</dbReference>
<dbReference type="Proteomes" id="UP000192335">
    <property type="component" value="Unassembled WGS sequence"/>
</dbReference>
<name>A0A1X0L5L5_9MYCO</name>
<evidence type="ECO:0000256" key="2">
    <source>
        <dbReference type="ARBA" id="ARBA00023163"/>
    </source>
</evidence>
<dbReference type="Gene3D" id="3.30.450.40">
    <property type="match status" value="1"/>
</dbReference>
<dbReference type="GeneID" id="66596871"/>
<dbReference type="InterPro" id="IPR029016">
    <property type="entry name" value="GAF-like_dom_sf"/>
</dbReference>
<evidence type="ECO:0000256" key="1">
    <source>
        <dbReference type="ARBA" id="ARBA00023015"/>
    </source>
</evidence>
<evidence type="ECO:0000313" key="5">
    <source>
        <dbReference type="EMBL" id="VAZ84966.1"/>
    </source>
</evidence>
<feature type="domain" description="ANTAR" evidence="3">
    <location>
        <begin position="176"/>
        <end position="237"/>
    </location>
</feature>
<gene>
    <name evidence="4" type="ORF">B4U45_06060</name>
    <name evidence="5" type="ORF">LAUMK42_03797</name>
    <name evidence="6" type="ORF">LAUMK4_03727</name>
</gene>
<comment type="caution">
    <text evidence="5">The sequence shown here is derived from an EMBL/GenBank/DDBJ whole genome shotgun (WGS) entry which is preliminary data.</text>
</comment>
<dbReference type="RefSeq" id="WP_075548439.1">
    <property type="nucleotide sequence ID" value="NZ_CADEAW010000022.1"/>
</dbReference>
<reference evidence="8 9" key="2">
    <citation type="submission" date="2018-09" db="EMBL/GenBank/DDBJ databases">
        <authorList>
            <person name="Tagini F."/>
        </authorList>
    </citation>
    <scope>NUCLEOTIDE SEQUENCE [LARGE SCALE GENOMIC DNA]</scope>
    <source>
        <strain evidence="6 8">MK4</strain>
        <strain evidence="5 9">MK42</strain>
    </source>
</reference>
<evidence type="ECO:0000313" key="7">
    <source>
        <dbReference type="Proteomes" id="UP000192335"/>
    </source>
</evidence>
<dbReference type="Pfam" id="PF03861">
    <property type="entry name" value="ANTAR"/>
    <property type="match status" value="1"/>
</dbReference>
<keyword evidence="1" id="KW-0805">Transcription regulation</keyword>
<organism evidence="5 9">
    <name type="scientific">Mycobacterium persicum</name>
    <dbReference type="NCBI Taxonomy" id="1487726"/>
    <lineage>
        <taxon>Bacteria</taxon>
        <taxon>Bacillati</taxon>
        <taxon>Actinomycetota</taxon>
        <taxon>Actinomycetes</taxon>
        <taxon>Mycobacteriales</taxon>
        <taxon>Mycobacteriaceae</taxon>
        <taxon>Mycobacterium</taxon>
    </lineage>
</organism>
<evidence type="ECO:0000313" key="8">
    <source>
        <dbReference type="Proteomes" id="UP000271464"/>
    </source>
</evidence>
<dbReference type="AlphaFoldDB" id="A0A1X0L5L5"/>
<evidence type="ECO:0000313" key="6">
    <source>
        <dbReference type="EMBL" id="VAZ97007.1"/>
    </source>
</evidence>
<reference evidence="4 7" key="1">
    <citation type="submission" date="2017-02" db="EMBL/GenBank/DDBJ databases">
        <title>Mycobacterium kansasii genomes.</title>
        <authorList>
            <person name="Borowka P."/>
            <person name="Strapagiel D."/>
            <person name="Marciniak B."/>
            <person name="Lach J."/>
            <person name="Bakula Z."/>
            <person name="Van Ingen J."/>
            <person name="Safianowska A."/>
            <person name="Brzostek A."/>
            <person name="Dziadek J."/>
            <person name="Jagielski T."/>
        </authorList>
    </citation>
    <scope>NUCLEOTIDE SEQUENCE [LARGE SCALE GENOMIC DNA]</scope>
    <source>
        <strain evidence="4 7">12MK</strain>
    </source>
</reference>
<dbReference type="InterPro" id="IPR012074">
    <property type="entry name" value="GAF_ANTAR"/>
</dbReference>
<proteinExistence type="predicted"/>
<dbReference type="SMART" id="SM01012">
    <property type="entry name" value="ANTAR"/>
    <property type="match status" value="1"/>
</dbReference>
<evidence type="ECO:0000313" key="9">
    <source>
        <dbReference type="Proteomes" id="UP000279331"/>
    </source>
</evidence>
<dbReference type="EMBL" id="UPHM01000100">
    <property type="protein sequence ID" value="VAZ97007.1"/>
    <property type="molecule type" value="Genomic_DNA"/>
</dbReference>
<dbReference type="Proteomes" id="UP000279331">
    <property type="component" value="Unassembled WGS sequence"/>
</dbReference>
<sequence>MNRPGEKFVAKSPGAADIDADIDAAAAELLDGHSKEMTATKRLKWITAAAAVHIPAVSHAGITLITHRGVIRSVAASDVDSLIIDNIAQRYLQGPCFEVPTEQRIWRVNDVNSETRWPVFTQEVLSQTSVRSMLSIQLFGHSDGGAVLNLYAEHPNAFDEQTEEISLTFAAHAAMAIETDRRTRARREPLVDRDVIAQATGVLMERFNIDAPAAFVLLTQLSARYRQVLPETADRVLETNAT</sequence>
<dbReference type="EMBL" id="UPHL01000106">
    <property type="protein sequence ID" value="VAZ84966.1"/>
    <property type="molecule type" value="Genomic_DNA"/>
</dbReference>